<accession>A0AA43TZR0</accession>
<name>A0AA43TZR0_9LECA</name>
<protein>
    <submittedName>
        <fullName evidence="2">Uncharacterized protein</fullName>
    </submittedName>
</protein>
<dbReference type="AlphaFoldDB" id="A0AA43TZR0"/>
<feature type="region of interest" description="Disordered" evidence="1">
    <location>
        <begin position="101"/>
        <end position="120"/>
    </location>
</feature>
<feature type="compositionally biased region" description="Low complexity" evidence="1">
    <location>
        <begin position="331"/>
        <end position="348"/>
    </location>
</feature>
<evidence type="ECO:0000256" key="1">
    <source>
        <dbReference type="SAM" id="MobiDB-lite"/>
    </source>
</evidence>
<keyword evidence="3" id="KW-1185">Reference proteome</keyword>
<evidence type="ECO:0000313" key="3">
    <source>
        <dbReference type="Proteomes" id="UP001161017"/>
    </source>
</evidence>
<feature type="compositionally biased region" description="Low complexity" evidence="1">
    <location>
        <begin position="218"/>
        <end position="232"/>
    </location>
</feature>
<dbReference type="EMBL" id="JAPUFD010000017">
    <property type="protein sequence ID" value="MDI1492135.1"/>
    <property type="molecule type" value="Genomic_DNA"/>
</dbReference>
<reference evidence="2" key="1">
    <citation type="journal article" date="2023" name="Genome Biol. Evol.">
        <title>First Whole Genome Sequence and Flow Cytometry Genome Size Data for the Lichen-Forming Fungus Ramalina farinacea (Ascomycota).</title>
        <authorList>
            <person name="Llewellyn T."/>
            <person name="Mian S."/>
            <person name="Hill R."/>
            <person name="Leitch I.J."/>
            <person name="Gaya E."/>
        </authorList>
    </citation>
    <scope>NUCLEOTIDE SEQUENCE</scope>
    <source>
        <strain evidence="2">LIQ254RAFAR</strain>
    </source>
</reference>
<feature type="region of interest" description="Disordered" evidence="1">
    <location>
        <begin position="134"/>
        <end position="359"/>
    </location>
</feature>
<proteinExistence type="predicted"/>
<evidence type="ECO:0000313" key="2">
    <source>
        <dbReference type="EMBL" id="MDI1492135.1"/>
    </source>
</evidence>
<sequence>MRLGVESTTDSQEISAILIRALWPTLWSLLLFPCLNTLLSVSITVVLQWVPKFAELHCIEFNQLKTPYEMSLMILIWVPLTAGLFGREFLRFSWEARENEDENANPLPEPLLEYRDPSNTLDRPQLHRQQLLAESALWLPPPPPGQRTESRAKRPKPMASRKMEMERSQDEVKPVPTPGRTRWPRPQLPPSDSSRQPFNLPPASNAPAATSDFPPAPLSDSSHGSGSLSASSMPWLRPLPDFHLFNNNDDPPATPPPRRETLMVLPEAPPSTKSSSSSRSTRRSRARSPSLASRLTSRAPFPNRASPTPPPSARSPSLVSTVTSAAGAPARSEAVTYASSSSSSSAAGRSRRQRSPALTHKYVNRENLFAKTAAWPLPPLLGDLRQEAVFESEAGQPAFRIPSPAKLLGERLRLQRMARQGQTVDGGQFRLYDMEEELVDEANDLWQQNLLKLYVYTNQHNMGATYPEGYLPCEPGPGQLALPDGESIMSGESYAESGSQA</sequence>
<gene>
    <name evidence="2" type="ORF">OHK93_003347</name>
</gene>
<feature type="compositionally biased region" description="Basic and acidic residues" evidence="1">
    <location>
        <begin position="161"/>
        <end position="173"/>
    </location>
</feature>
<feature type="compositionally biased region" description="Low complexity" evidence="1">
    <location>
        <begin position="270"/>
        <end position="279"/>
    </location>
</feature>
<dbReference type="Proteomes" id="UP001161017">
    <property type="component" value="Unassembled WGS sequence"/>
</dbReference>
<organism evidence="2 3">
    <name type="scientific">Ramalina farinacea</name>
    <dbReference type="NCBI Taxonomy" id="258253"/>
    <lineage>
        <taxon>Eukaryota</taxon>
        <taxon>Fungi</taxon>
        <taxon>Dikarya</taxon>
        <taxon>Ascomycota</taxon>
        <taxon>Pezizomycotina</taxon>
        <taxon>Lecanoromycetes</taxon>
        <taxon>OSLEUM clade</taxon>
        <taxon>Lecanoromycetidae</taxon>
        <taxon>Lecanorales</taxon>
        <taxon>Lecanorineae</taxon>
        <taxon>Ramalinaceae</taxon>
        <taxon>Ramalina</taxon>
    </lineage>
</organism>
<comment type="caution">
    <text evidence="2">The sequence shown here is derived from an EMBL/GenBank/DDBJ whole genome shotgun (WGS) entry which is preliminary data.</text>
</comment>
<feature type="compositionally biased region" description="Low complexity" evidence="1">
    <location>
        <begin position="287"/>
        <end position="306"/>
    </location>
</feature>